<evidence type="ECO:0000256" key="1">
    <source>
        <dbReference type="SAM" id="MobiDB-lite"/>
    </source>
</evidence>
<dbReference type="PANTHER" id="PTHR33164">
    <property type="entry name" value="TRANSCRIPTIONAL REGULATOR, MARR FAMILY"/>
    <property type="match status" value="1"/>
</dbReference>
<keyword evidence="3" id="KW-0238">DNA-binding</keyword>
<dbReference type="Pfam" id="PF12802">
    <property type="entry name" value="MarR_2"/>
    <property type="match status" value="1"/>
</dbReference>
<keyword evidence="4" id="KW-1185">Reference proteome</keyword>
<dbReference type="InterPro" id="IPR036390">
    <property type="entry name" value="WH_DNA-bd_sf"/>
</dbReference>
<dbReference type="InterPro" id="IPR000835">
    <property type="entry name" value="HTH_MarR-typ"/>
</dbReference>
<feature type="domain" description="HTH marR-type" evidence="2">
    <location>
        <begin position="45"/>
        <end position="178"/>
    </location>
</feature>
<dbReference type="SUPFAM" id="SSF46785">
    <property type="entry name" value="Winged helix' DNA-binding domain"/>
    <property type="match status" value="1"/>
</dbReference>
<dbReference type="EMBL" id="QBKN01000002">
    <property type="protein sequence ID" value="PTX52064.1"/>
    <property type="molecule type" value="Genomic_DNA"/>
</dbReference>
<dbReference type="PANTHER" id="PTHR33164:SF99">
    <property type="entry name" value="MARR FAMILY REGULATORY PROTEIN"/>
    <property type="match status" value="1"/>
</dbReference>
<dbReference type="PROSITE" id="PS50995">
    <property type="entry name" value="HTH_MARR_2"/>
    <property type="match status" value="1"/>
</dbReference>
<reference evidence="3 4" key="1">
    <citation type="submission" date="2018-04" db="EMBL/GenBank/DDBJ databases">
        <title>Genomic Encyclopedia of Archaeal and Bacterial Type Strains, Phase II (KMG-II): from individual species to whole genera.</title>
        <authorList>
            <person name="Goeker M."/>
        </authorList>
    </citation>
    <scope>NUCLEOTIDE SEQUENCE [LARGE SCALE GENOMIC DNA]</scope>
    <source>
        <strain evidence="3 4">DSM 29329</strain>
    </source>
</reference>
<dbReference type="InterPro" id="IPR039422">
    <property type="entry name" value="MarR/SlyA-like"/>
</dbReference>
<feature type="region of interest" description="Disordered" evidence="1">
    <location>
        <begin position="1"/>
        <end position="32"/>
    </location>
</feature>
<dbReference type="Gene3D" id="1.10.10.10">
    <property type="entry name" value="Winged helix-like DNA-binding domain superfamily/Winged helix DNA-binding domain"/>
    <property type="match status" value="1"/>
</dbReference>
<proteinExistence type="predicted"/>
<dbReference type="GO" id="GO:0006950">
    <property type="term" value="P:response to stress"/>
    <property type="evidence" value="ECO:0007669"/>
    <property type="project" value="TreeGrafter"/>
</dbReference>
<name>A0A2T6B7N0_9RHOB</name>
<dbReference type="Proteomes" id="UP000244069">
    <property type="component" value="Unassembled WGS sequence"/>
</dbReference>
<accession>A0A2T6B7N0</accession>
<evidence type="ECO:0000313" key="3">
    <source>
        <dbReference type="EMBL" id="PTX52064.1"/>
    </source>
</evidence>
<dbReference type="AlphaFoldDB" id="A0A2T6B7N0"/>
<protein>
    <submittedName>
        <fullName evidence="3">DNA-binding MarR family transcriptional regulator</fullName>
    </submittedName>
</protein>
<dbReference type="GO" id="GO:0003677">
    <property type="term" value="F:DNA binding"/>
    <property type="evidence" value="ECO:0007669"/>
    <property type="project" value="UniProtKB-KW"/>
</dbReference>
<comment type="caution">
    <text evidence="3">The sequence shown here is derived from an EMBL/GenBank/DDBJ whole genome shotgun (WGS) entry which is preliminary data.</text>
</comment>
<gene>
    <name evidence="3" type="ORF">C8N44_102109</name>
</gene>
<evidence type="ECO:0000313" key="4">
    <source>
        <dbReference type="Proteomes" id="UP000244069"/>
    </source>
</evidence>
<evidence type="ECO:0000259" key="2">
    <source>
        <dbReference type="PROSITE" id="PS50995"/>
    </source>
</evidence>
<organism evidence="3 4">
    <name type="scientific">Allosediminivita pacifica</name>
    <dbReference type="NCBI Taxonomy" id="1267769"/>
    <lineage>
        <taxon>Bacteria</taxon>
        <taxon>Pseudomonadati</taxon>
        <taxon>Pseudomonadota</taxon>
        <taxon>Alphaproteobacteria</taxon>
        <taxon>Rhodobacterales</taxon>
        <taxon>Paracoccaceae</taxon>
        <taxon>Allosediminivita</taxon>
    </lineage>
</organism>
<dbReference type="InterPro" id="IPR036388">
    <property type="entry name" value="WH-like_DNA-bd_sf"/>
</dbReference>
<dbReference type="SMART" id="SM00347">
    <property type="entry name" value="HTH_MARR"/>
    <property type="match status" value="1"/>
</dbReference>
<dbReference type="GO" id="GO:0003700">
    <property type="term" value="F:DNA-binding transcription factor activity"/>
    <property type="evidence" value="ECO:0007669"/>
    <property type="project" value="InterPro"/>
</dbReference>
<sequence>MHCTADDGPAGRAGLSERPNLRRPDGDDDPQSVRVMEGRRVLNLPAYIPYYLVAVNNAQSAVASADYLRRFGIGVTEWRVLSTLAALPPSPAARLCEIVALDKAAVSRALSRLDADGQVQARPGERDPRRRLWSLTDSGWDLHEQMLDAALAREAWLTEGIAPADLDACRRALRQMLQNVRKPNHTE</sequence>